<proteinExistence type="predicted"/>
<accession>A0A6A6B2C0</accession>
<dbReference type="OrthoDB" id="3565018at2759"/>
<dbReference type="EMBL" id="ML995510">
    <property type="protein sequence ID" value="KAF2136881.1"/>
    <property type="molecule type" value="Genomic_DNA"/>
</dbReference>
<dbReference type="AlphaFoldDB" id="A0A6A6B2C0"/>
<gene>
    <name evidence="2" type="ORF">K452DRAFT_362231</name>
</gene>
<dbReference type="RefSeq" id="XP_033392599.1">
    <property type="nucleotide sequence ID" value="XM_033546488.1"/>
</dbReference>
<protein>
    <recommendedName>
        <fullName evidence="1">DUF7580 domain-containing protein</fullName>
    </recommendedName>
</protein>
<dbReference type="Proteomes" id="UP000799438">
    <property type="component" value="Unassembled WGS sequence"/>
</dbReference>
<dbReference type="PANTHER" id="PTHR35186:SF4">
    <property type="entry name" value="PRION-INHIBITION AND PROPAGATION HELO DOMAIN-CONTAINING PROTEIN"/>
    <property type="match status" value="1"/>
</dbReference>
<evidence type="ECO:0000259" key="1">
    <source>
        <dbReference type="Pfam" id="PF24476"/>
    </source>
</evidence>
<feature type="domain" description="DUF7580" evidence="1">
    <location>
        <begin position="210"/>
        <end position="565"/>
    </location>
</feature>
<reference evidence="2" key="1">
    <citation type="journal article" date="2020" name="Stud. Mycol.">
        <title>101 Dothideomycetes genomes: a test case for predicting lifestyles and emergence of pathogens.</title>
        <authorList>
            <person name="Haridas S."/>
            <person name="Albert R."/>
            <person name="Binder M."/>
            <person name="Bloem J."/>
            <person name="Labutti K."/>
            <person name="Salamov A."/>
            <person name="Andreopoulos B."/>
            <person name="Baker S."/>
            <person name="Barry K."/>
            <person name="Bills G."/>
            <person name="Bluhm B."/>
            <person name="Cannon C."/>
            <person name="Castanera R."/>
            <person name="Culley D."/>
            <person name="Daum C."/>
            <person name="Ezra D."/>
            <person name="Gonzalez J."/>
            <person name="Henrissat B."/>
            <person name="Kuo A."/>
            <person name="Liang C."/>
            <person name="Lipzen A."/>
            <person name="Lutzoni F."/>
            <person name="Magnuson J."/>
            <person name="Mondo S."/>
            <person name="Nolan M."/>
            <person name="Ohm R."/>
            <person name="Pangilinan J."/>
            <person name="Park H.-J."/>
            <person name="Ramirez L."/>
            <person name="Alfaro M."/>
            <person name="Sun H."/>
            <person name="Tritt A."/>
            <person name="Yoshinaga Y."/>
            <person name="Zwiers L.-H."/>
            <person name="Turgeon B."/>
            <person name="Goodwin S."/>
            <person name="Spatafora J."/>
            <person name="Crous P."/>
            <person name="Grigoriev I."/>
        </authorList>
    </citation>
    <scope>NUCLEOTIDE SEQUENCE</scope>
    <source>
        <strain evidence="2">CBS 121167</strain>
    </source>
</reference>
<evidence type="ECO:0000313" key="3">
    <source>
        <dbReference type="Proteomes" id="UP000799438"/>
    </source>
</evidence>
<dbReference type="GeneID" id="54303994"/>
<dbReference type="Pfam" id="PF24476">
    <property type="entry name" value="DUF7580"/>
    <property type="match status" value="1"/>
</dbReference>
<organism evidence="2 3">
    <name type="scientific">Aplosporella prunicola CBS 121167</name>
    <dbReference type="NCBI Taxonomy" id="1176127"/>
    <lineage>
        <taxon>Eukaryota</taxon>
        <taxon>Fungi</taxon>
        <taxon>Dikarya</taxon>
        <taxon>Ascomycota</taxon>
        <taxon>Pezizomycotina</taxon>
        <taxon>Dothideomycetes</taxon>
        <taxon>Dothideomycetes incertae sedis</taxon>
        <taxon>Botryosphaeriales</taxon>
        <taxon>Aplosporellaceae</taxon>
        <taxon>Aplosporella</taxon>
    </lineage>
</organism>
<dbReference type="PANTHER" id="PTHR35186">
    <property type="entry name" value="ANK_REP_REGION DOMAIN-CONTAINING PROTEIN"/>
    <property type="match status" value="1"/>
</dbReference>
<evidence type="ECO:0000313" key="2">
    <source>
        <dbReference type="EMBL" id="KAF2136881.1"/>
    </source>
</evidence>
<name>A0A6A6B2C0_9PEZI</name>
<sequence length="569" mass="64768">MAGIEVAGIILGSIPLAISALEHYAEGVSVIKSMKQWEYEFLDAEKLLLLNVTIFKQSCEELLRGLQLPDDQFRDLVEHHKGWDDGELIQRLRLHMGSRNYAVYEASVSYLDRRLARLRKKLLLRDDFTAPFVVNGVVDERSRKKFFKKSWLRIKGGFEAGRGEYKELLAEIGDVIEKIDRLTTGALNTSDDIRSKQAYRPATSKYWLAIRNHTQGLYKALYSIWAGNCTAPHPHRAKLRLEIPKAHEPERPLFGLSFLLGDRPVNGRCLSPEKWRDVKVLSLETEVLVPLPQTQSYPSQKDKRAVRFAPAIVIQPATLPIAAPTSNLCTCRNEISNLCTTLNGKTSVGAQNNYSGPCLGFLSDSKRHYHLYSATGHANELIPLQDVLYRKAGKDIATKQKCMLAFALAATVLQLCETPWLPEDWQLNELYLDDRAEEQQLYILKTFDPATTCQMHPSKRRMRSIIRNETLFALGVALLELAYGQPLSSFQTDDDLNADKKEDELTRCSIALRLVENVQKRELKRFARAVSKCITPDTDSGFDLRDDGFRNRFYQDVVLPLQEDYETLF</sequence>
<keyword evidence="3" id="KW-1185">Reference proteome</keyword>
<dbReference type="InterPro" id="IPR056002">
    <property type="entry name" value="DUF7580"/>
</dbReference>